<comment type="similarity">
    <text evidence="1">Belongs to the prokaryotic molybdopterin-containing oxidoreductase family.</text>
</comment>
<evidence type="ECO:0000259" key="6">
    <source>
        <dbReference type="PROSITE" id="PS51669"/>
    </source>
</evidence>
<organism evidence="7 8">
    <name type="scientific">Cognatishimia activa</name>
    <dbReference type="NCBI Taxonomy" id="1715691"/>
    <lineage>
        <taxon>Bacteria</taxon>
        <taxon>Pseudomonadati</taxon>
        <taxon>Pseudomonadota</taxon>
        <taxon>Alphaproteobacteria</taxon>
        <taxon>Rhodobacterales</taxon>
        <taxon>Paracoccaceae</taxon>
        <taxon>Cognatishimia</taxon>
    </lineage>
</organism>
<dbReference type="SMART" id="SM00926">
    <property type="entry name" value="Molybdop_Fe4S4"/>
    <property type="match status" value="1"/>
</dbReference>
<evidence type="ECO:0000256" key="2">
    <source>
        <dbReference type="ARBA" id="ARBA00022723"/>
    </source>
</evidence>
<dbReference type="GO" id="GO:0051536">
    <property type="term" value="F:iron-sulfur cluster binding"/>
    <property type="evidence" value="ECO:0007669"/>
    <property type="project" value="UniProtKB-KW"/>
</dbReference>
<dbReference type="Pfam" id="PF04879">
    <property type="entry name" value="Molybdop_Fe4S4"/>
    <property type="match status" value="1"/>
</dbReference>
<dbReference type="Pfam" id="PF00384">
    <property type="entry name" value="Molybdopterin"/>
    <property type="match status" value="1"/>
</dbReference>
<sequence length="986" mass="109998">MAFHQLGGAMSEMTDNPLSLLIDLERCIGCKSCEAACKQSNALGPHTYRNRVMWYGEEEKEAEPFLPSILDFLTVTCQQCERPACLRACPVTPKAISKDPETGVVQINEDRCTGCGECAVACPYGAIGYNAEKHHAVKCDLCAHRRAEGDGPACASVCPTTAIQFGHRDEHLAKAEEEGRTVLDTDHFLQKPATVYFTRQDEKDRSATAVPKLMADDRVRKNLNADSLHGTYDKPTREKAEEAPATKHKGGCNICFNACPITYELRDGQITNIYGTKEDPIFKGRICPKSQMTLQMYNNPDRLLKPLKRVGERGSGTFKEISWQQALDEIASKLIELREEFGAESLAIQAGTRTGMLNIMGAVPMFADLWGTPNVAATEPFCDLGKVVSLELTQGSTMLANVYTPEDIGSAQMYVYIGDNQAETRPVNFGLVNNWRLENKAKMVVVDPRQTVTATKADTWLPIRPGTDMALGLAMIHHILSNGLEDKRFCDTWMAGFTEWRDFIFAKGYDADWAAKITDISADMIRSLAEEIATVDGCMIFLSRGINQHVNSAQTNRTYLFLAAITGNYGRPGGGYFNVTSEPDWKSPVIPENRKPARRPAISKNPAAWVEAMLGEDRYPIKALITGNNPMGQWPDLNKARRAVKALDLVVHMDLFRNATSDHADYVLPMASGIEKGGTSRFAEDRRIVWNDKLVDPPGEARSDHWFWIELGKRMGFEDVLEERFKDPRVLWDEVLRPNTPALNGISTERLLAQPSRWMRMPVKNEGDVPPDTLYQEGTTAFEAPEGHRFPTPSGKLEFFNDALEQRFAEMGLSALPEFYTEKASAHLAPTLQYGEDEVVSSFFHTDAFVKPGALVEAQAPVASEFDMELVTGRPPAPHFHSWTHYFWQAQEMWPQMYCQIHPKKADSLGVADGDHVTVRTANGALTVRAWRYSGIRENAIFIPIGWDEQQPYHPSEPLNQLVGLALDPISQQPNLKLHMCTVKKA</sequence>
<evidence type="ECO:0000313" key="8">
    <source>
        <dbReference type="Proteomes" id="UP000051184"/>
    </source>
</evidence>
<keyword evidence="3" id="KW-0408">Iron</keyword>
<dbReference type="Gene3D" id="2.20.25.90">
    <property type="entry name" value="ADC-like domains"/>
    <property type="match status" value="1"/>
</dbReference>
<dbReference type="PROSITE" id="PS51379">
    <property type="entry name" value="4FE4S_FER_2"/>
    <property type="match status" value="3"/>
</dbReference>
<dbReference type="SUPFAM" id="SSF53706">
    <property type="entry name" value="Formate dehydrogenase/DMSO reductase, domains 1-3"/>
    <property type="match status" value="1"/>
</dbReference>
<dbReference type="InterPro" id="IPR006963">
    <property type="entry name" value="Mopterin_OxRdtase_4Fe-4S_dom"/>
</dbReference>
<dbReference type="InterPro" id="IPR006657">
    <property type="entry name" value="MoPterin_dinucl-bd_dom"/>
</dbReference>
<evidence type="ECO:0000256" key="3">
    <source>
        <dbReference type="ARBA" id="ARBA00023004"/>
    </source>
</evidence>
<accession>A0A0N7MC80</accession>
<keyword evidence="2" id="KW-0479">Metal-binding</keyword>
<evidence type="ECO:0000313" key="7">
    <source>
        <dbReference type="EMBL" id="CUK27464.1"/>
    </source>
</evidence>
<dbReference type="InterPro" id="IPR017896">
    <property type="entry name" value="4Fe4S_Fe-S-bd"/>
</dbReference>
<reference evidence="8" key="1">
    <citation type="submission" date="2015-09" db="EMBL/GenBank/DDBJ databases">
        <authorList>
            <person name="Rodrigo-Torres Lidia"/>
            <person name="Arahal R.David."/>
        </authorList>
    </citation>
    <scope>NUCLEOTIDE SEQUENCE [LARGE SCALE GENOMIC DNA]</scope>
    <source>
        <strain evidence="8">CECT 5114</strain>
    </source>
</reference>
<evidence type="ECO:0000256" key="4">
    <source>
        <dbReference type="ARBA" id="ARBA00023014"/>
    </source>
</evidence>
<dbReference type="CDD" id="cd04410">
    <property type="entry name" value="DMSOR_beta-like"/>
    <property type="match status" value="1"/>
</dbReference>
<dbReference type="PROSITE" id="PS00198">
    <property type="entry name" value="4FE4S_FER_1"/>
    <property type="match status" value="1"/>
</dbReference>
<dbReference type="InterPro" id="IPR050612">
    <property type="entry name" value="Prok_Mopterin_Oxidored"/>
</dbReference>
<dbReference type="AlphaFoldDB" id="A0A0N7MC80"/>
<dbReference type="EMBL" id="CYUE01000023">
    <property type="protein sequence ID" value="CUK27464.1"/>
    <property type="molecule type" value="Genomic_DNA"/>
</dbReference>
<dbReference type="Gene3D" id="3.30.70.20">
    <property type="match status" value="2"/>
</dbReference>
<gene>
    <name evidence="7" type="ORF">TA5114_03292</name>
</gene>
<dbReference type="Gene3D" id="2.40.40.20">
    <property type="match status" value="1"/>
</dbReference>
<keyword evidence="7" id="KW-0456">Lyase</keyword>
<evidence type="ECO:0000259" key="5">
    <source>
        <dbReference type="PROSITE" id="PS51379"/>
    </source>
</evidence>
<feature type="domain" description="4Fe-4S ferredoxin-type" evidence="5">
    <location>
        <begin position="18"/>
        <end position="48"/>
    </location>
</feature>
<dbReference type="Pfam" id="PF13247">
    <property type="entry name" value="Fer4_11"/>
    <property type="match status" value="1"/>
</dbReference>
<feature type="domain" description="4Fe-4S Mo/W bis-MGD-type" evidence="6">
    <location>
        <begin position="245"/>
        <end position="301"/>
    </location>
</feature>
<dbReference type="EC" id="4.2.1.112" evidence="7"/>
<dbReference type="Pfam" id="PF01568">
    <property type="entry name" value="Molydop_binding"/>
    <property type="match status" value="1"/>
</dbReference>
<dbReference type="PANTHER" id="PTHR43742:SF2">
    <property type="entry name" value="ASSIMILATORY NITRATE REDUCTASE CATALYTIC SUBUNIT"/>
    <property type="match status" value="1"/>
</dbReference>
<keyword evidence="8" id="KW-1185">Reference proteome</keyword>
<feature type="domain" description="4Fe-4S ferredoxin-type" evidence="5">
    <location>
        <begin position="103"/>
        <end position="132"/>
    </location>
</feature>
<dbReference type="SUPFAM" id="SSF54862">
    <property type="entry name" value="4Fe-4S ferredoxins"/>
    <property type="match status" value="1"/>
</dbReference>
<feature type="domain" description="4Fe-4S ferredoxin-type" evidence="5">
    <location>
        <begin position="65"/>
        <end position="101"/>
    </location>
</feature>
<dbReference type="GO" id="GO:0043546">
    <property type="term" value="F:molybdopterin cofactor binding"/>
    <property type="evidence" value="ECO:0007669"/>
    <property type="project" value="InterPro"/>
</dbReference>
<proteinExistence type="inferred from homology"/>
<keyword evidence="4" id="KW-0411">Iron-sulfur</keyword>
<dbReference type="GO" id="GO:0016491">
    <property type="term" value="F:oxidoreductase activity"/>
    <property type="evidence" value="ECO:0007669"/>
    <property type="project" value="InterPro"/>
</dbReference>
<dbReference type="InterPro" id="IPR009010">
    <property type="entry name" value="Asp_de-COase-like_dom_sf"/>
</dbReference>
<name>A0A0N7MC80_9RHOB</name>
<dbReference type="PANTHER" id="PTHR43742">
    <property type="entry name" value="TRIMETHYLAMINE-N-OXIDE REDUCTASE"/>
    <property type="match status" value="1"/>
</dbReference>
<dbReference type="InterPro" id="IPR006656">
    <property type="entry name" value="Mopterin_OxRdtase"/>
</dbReference>
<dbReference type="GO" id="GO:0046872">
    <property type="term" value="F:metal ion binding"/>
    <property type="evidence" value="ECO:0007669"/>
    <property type="project" value="UniProtKB-KW"/>
</dbReference>
<evidence type="ECO:0000256" key="1">
    <source>
        <dbReference type="ARBA" id="ARBA00010312"/>
    </source>
</evidence>
<dbReference type="PROSITE" id="PS51669">
    <property type="entry name" value="4FE4S_MOW_BIS_MGD"/>
    <property type="match status" value="1"/>
</dbReference>
<protein>
    <submittedName>
        <fullName evidence="7">Acetylene hydratase</fullName>
        <ecNumber evidence="7">4.2.1.112</ecNumber>
    </submittedName>
</protein>
<dbReference type="Gene3D" id="3.40.228.10">
    <property type="entry name" value="Dimethylsulfoxide Reductase, domain 2"/>
    <property type="match status" value="1"/>
</dbReference>
<dbReference type="Gene3D" id="3.40.50.740">
    <property type="match status" value="1"/>
</dbReference>
<dbReference type="SUPFAM" id="SSF50692">
    <property type="entry name" value="ADC-like"/>
    <property type="match status" value="1"/>
</dbReference>
<dbReference type="GO" id="GO:0018818">
    <property type="term" value="F:acetylene hydratase activity"/>
    <property type="evidence" value="ECO:0007669"/>
    <property type="project" value="UniProtKB-EC"/>
</dbReference>
<dbReference type="InterPro" id="IPR017900">
    <property type="entry name" value="4Fe4S_Fe_S_CS"/>
</dbReference>
<dbReference type="CDD" id="cd00368">
    <property type="entry name" value="Molybdopterin-Binding"/>
    <property type="match status" value="1"/>
</dbReference>
<dbReference type="Proteomes" id="UP000051184">
    <property type="component" value="Unassembled WGS sequence"/>
</dbReference>